<dbReference type="AlphaFoldDB" id="A0A7W3TEV7"/>
<evidence type="ECO:0000313" key="2">
    <source>
        <dbReference type="Proteomes" id="UP000538929"/>
    </source>
</evidence>
<sequence length="68" mass="7513">MPAARCARTELAPGGWVTGRCWLGCEREDLPVQWVGPVEVGIERADLYGCADCLARLRARVLEEAGRR</sequence>
<gene>
    <name evidence="1" type="ORF">FNQ90_15880</name>
</gene>
<organism evidence="1 2">
    <name type="scientific">Streptomyces alkaliphilus</name>
    <dbReference type="NCBI Taxonomy" id="1472722"/>
    <lineage>
        <taxon>Bacteria</taxon>
        <taxon>Bacillati</taxon>
        <taxon>Actinomycetota</taxon>
        <taxon>Actinomycetes</taxon>
        <taxon>Kitasatosporales</taxon>
        <taxon>Streptomycetaceae</taxon>
        <taxon>Streptomyces</taxon>
    </lineage>
</organism>
<dbReference type="EMBL" id="VKHT01000523">
    <property type="protein sequence ID" value="MBB0245541.1"/>
    <property type="molecule type" value="Genomic_DNA"/>
</dbReference>
<accession>A0A7W3TEV7</accession>
<name>A0A7W3TEV7_9ACTN</name>
<dbReference type="Proteomes" id="UP000538929">
    <property type="component" value="Unassembled WGS sequence"/>
</dbReference>
<comment type="caution">
    <text evidence="1">The sequence shown here is derived from an EMBL/GenBank/DDBJ whole genome shotgun (WGS) entry which is preliminary data.</text>
</comment>
<protein>
    <submittedName>
        <fullName evidence="1">Uncharacterized protein</fullName>
    </submittedName>
</protein>
<reference evidence="2" key="1">
    <citation type="submission" date="2019-10" db="EMBL/GenBank/DDBJ databases">
        <title>Streptomyces sp. nov., a novel actinobacterium isolated from alkaline environment.</title>
        <authorList>
            <person name="Golinska P."/>
        </authorList>
    </citation>
    <scope>NUCLEOTIDE SEQUENCE [LARGE SCALE GENOMIC DNA]</scope>
    <source>
        <strain evidence="2">DSM 42118</strain>
    </source>
</reference>
<proteinExistence type="predicted"/>
<evidence type="ECO:0000313" key="1">
    <source>
        <dbReference type="EMBL" id="MBB0245541.1"/>
    </source>
</evidence>
<keyword evidence="2" id="KW-1185">Reference proteome</keyword>